<evidence type="ECO:0000256" key="11">
    <source>
        <dbReference type="ARBA" id="ARBA00029774"/>
    </source>
</evidence>
<evidence type="ECO:0000256" key="5">
    <source>
        <dbReference type="ARBA" id="ARBA00022490"/>
    </source>
</evidence>
<gene>
    <name evidence="16" type="ORF">SAMN05444394_3446</name>
</gene>
<keyword evidence="9 13" id="KW-0547">Nucleotide-binding</keyword>
<keyword evidence="7 13" id="KW-0819">tRNA processing</keyword>
<feature type="binding site" evidence="14">
    <location>
        <position position="151"/>
    </location>
    <ligand>
        <name>ATP</name>
        <dbReference type="ChEBI" id="CHEBI:30616"/>
    </ligand>
</feature>
<feature type="domain" description="YrdC-like" evidence="15">
    <location>
        <begin position="21"/>
        <end position="207"/>
    </location>
</feature>
<dbReference type="Pfam" id="PF01300">
    <property type="entry name" value="Sua5_yciO_yrdC"/>
    <property type="match status" value="1"/>
</dbReference>
<evidence type="ECO:0000256" key="6">
    <source>
        <dbReference type="ARBA" id="ARBA00022679"/>
    </source>
</evidence>
<reference evidence="17" key="1">
    <citation type="submission" date="2016-11" db="EMBL/GenBank/DDBJ databases">
        <authorList>
            <person name="Varghese N."/>
            <person name="Submissions S."/>
        </authorList>
    </citation>
    <scope>NUCLEOTIDE SEQUENCE [LARGE SCALE GENOMIC DNA]</scope>
    <source>
        <strain evidence="17">DSM 15292</strain>
    </source>
</reference>
<evidence type="ECO:0000256" key="14">
    <source>
        <dbReference type="PIRSR" id="PIRSR004930-1"/>
    </source>
</evidence>
<dbReference type="Pfam" id="PF03481">
    <property type="entry name" value="Sua5_C"/>
    <property type="match status" value="1"/>
</dbReference>
<dbReference type="Proteomes" id="UP000185221">
    <property type="component" value="Unassembled WGS sequence"/>
</dbReference>
<feature type="binding site" evidence="14">
    <location>
        <position position="129"/>
    </location>
    <ligand>
        <name>L-threonine</name>
        <dbReference type="ChEBI" id="CHEBI:57926"/>
    </ligand>
</feature>
<dbReference type="GO" id="GO:0005524">
    <property type="term" value="F:ATP binding"/>
    <property type="evidence" value="ECO:0007669"/>
    <property type="project" value="UniProtKB-UniRule"/>
</dbReference>
<feature type="binding site" evidence="14">
    <location>
        <position position="159"/>
    </location>
    <ligand>
        <name>ATP</name>
        <dbReference type="ChEBI" id="CHEBI:30616"/>
    </ligand>
</feature>
<sequence length="337" mass="36364">MVIQRLKLGLTIFASKMAIIGQDIAQAKSFLEKGELVAIPTETVYGLAGNALNASAVALIFETKNRPSFDPLIIHTSSLERVGDFVESIPKPLYQLAQTFWPGPLTLLLPRKSLIPDLVTSGMERVAVRVPQHPLTQKLLAALDFPLAAPSANPFGYISPTTAKHVEAQLGAKIPYILDGGSCEVGLESTIVGMEGDHVIVYRLGGLDVAEIEEVVGSVSIKSHSSSNPQAPGLLESHYAPRKPFILGDLDSLVPHYKAQNVEFAVLSLSREIEQVKPEHQIQLSEKGDLKEAAQGLFASMRKLDELDVELILAEEMPAQGLGNAINDRLKRAAAKG</sequence>
<dbReference type="PROSITE" id="PS51163">
    <property type="entry name" value="YRDC"/>
    <property type="match status" value="1"/>
</dbReference>
<keyword evidence="17" id="KW-1185">Reference proteome</keyword>
<evidence type="ECO:0000256" key="12">
    <source>
        <dbReference type="ARBA" id="ARBA00048366"/>
    </source>
</evidence>
<dbReference type="Gene3D" id="3.90.870.10">
    <property type="entry name" value="DHBP synthase"/>
    <property type="match status" value="1"/>
</dbReference>
<comment type="function">
    <text evidence="13">Required for the formation of a threonylcarbamoyl group on adenosine at position 37 (t(6)A37) in tRNAs that read codons beginning with adenine.</text>
</comment>
<dbReference type="InterPro" id="IPR010923">
    <property type="entry name" value="T(6)A37_SUA5"/>
</dbReference>
<proteinExistence type="inferred from homology"/>
<dbReference type="STRING" id="226505.SAMN05444394_3446"/>
<feature type="binding site" evidence="14">
    <location>
        <position position="75"/>
    </location>
    <ligand>
        <name>L-threonine</name>
        <dbReference type="ChEBI" id="CHEBI:57926"/>
    </ligand>
</feature>
<evidence type="ECO:0000256" key="8">
    <source>
        <dbReference type="ARBA" id="ARBA00022695"/>
    </source>
</evidence>
<dbReference type="InterPro" id="IPR050156">
    <property type="entry name" value="TC-AMP_synthase_SUA5"/>
</dbReference>
<comment type="catalytic activity">
    <reaction evidence="12 13">
        <text>L-threonine + hydrogencarbonate + ATP = L-threonylcarbamoyladenylate + diphosphate + H2O</text>
        <dbReference type="Rhea" id="RHEA:36407"/>
        <dbReference type="ChEBI" id="CHEBI:15377"/>
        <dbReference type="ChEBI" id="CHEBI:17544"/>
        <dbReference type="ChEBI" id="CHEBI:30616"/>
        <dbReference type="ChEBI" id="CHEBI:33019"/>
        <dbReference type="ChEBI" id="CHEBI:57926"/>
        <dbReference type="ChEBI" id="CHEBI:73682"/>
        <dbReference type="EC" id="2.7.7.87"/>
    </reaction>
</comment>
<evidence type="ECO:0000259" key="15">
    <source>
        <dbReference type="PROSITE" id="PS51163"/>
    </source>
</evidence>
<evidence type="ECO:0000256" key="7">
    <source>
        <dbReference type="ARBA" id="ARBA00022694"/>
    </source>
</evidence>
<dbReference type="SUPFAM" id="SSF55821">
    <property type="entry name" value="YrdC/RibB"/>
    <property type="match status" value="1"/>
</dbReference>
<feature type="binding site" evidence="14">
    <location>
        <position position="43"/>
    </location>
    <ligand>
        <name>L-threonine</name>
        <dbReference type="ChEBI" id="CHEBI:57926"/>
    </ligand>
</feature>
<dbReference type="AlphaFoldDB" id="A0A1N6H0G5"/>
<dbReference type="GO" id="GO:0005737">
    <property type="term" value="C:cytoplasm"/>
    <property type="evidence" value="ECO:0007669"/>
    <property type="project" value="UniProtKB-SubCell"/>
</dbReference>
<dbReference type="GO" id="GO:0008033">
    <property type="term" value="P:tRNA processing"/>
    <property type="evidence" value="ECO:0007669"/>
    <property type="project" value="UniProtKB-KW"/>
</dbReference>
<name>A0A1N6H0G5_9BACT</name>
<dbReference type="Gene3D" id="3.40.50.11030">
    <property type="entry name" value="Threonylcarbamoyl-AMP synthase, C-terminal domain"/>
    <property type="match status" value="1"/>
</dbReference>
<dbReference type="InterPro" id="IPR006070">
    <property type="entry name" value="Sua5-like_dom"/>
</dbReference>
<feature type="binding site" evidence="14">
    <location>
        <position position="189"/>
    </location>
    <ligand>
        <name>L-threonine</name>
        <dbReference type="ChEBI" id="CHEBI:57926"/>
    </ligand>
</feature>
<organism evidence="16 17">
    <name type="scientific">Algoriphagus halophilus</name>
    <dbReference type="NCBI Taxonomy" id="226505"/>
    <lineage>
        <taxon>Bacteria</taxon>
        <taxon>Pseudomonadati</taxon>
        <taxon>Bacteroidota</taxon>
        <taxon>Cytophagia</taxon>
        <taxon>Cytophagales</taxon>
        <taxon>Cyclobacteriaceae</taxon>
        <taxon>Algoriphagus</taxon>
    </lineage>
</organism>
<evidence type="ECO:0000256" key="13">
    <source>
        <dbReference type="PIRNR" id="PIRNR004930"/>
    </source>
</evidence>
<feature type="binding site" evidence="14">
    <location>
        <position position="203"/>
    </location>
    <ligand>
        <name>ATP</name>
        <dbReference type="ChEBI" id="CHEBI:30616"/>
    </ligand>
</feature>
<evidence type="ECO:0000256" key="9">
    <source>
        <dbReference type="ARBA" id="ARBA00022741"/>
    </source>
</evidence>
<dbReference type="EMBL" id="FSRC01000003">
    <property type="protein sequence ID" value="SIO13290.1"/>
    <property type="molecule type" value="Genomic_DNA"/>
</dbReference>
<protein>
    <recommendedName>
        <fullName evidence="4 13">Threonylcarbamoyl-AMP synthase</fullName>
        <shortName evidence="13">TC-AMP synthase</shortName>
        <ecNumber evidence="3 13">2.7.7.87</ecNumber>
    </recommendedName>
    <alternativeName>
        <fullName evidence="11 13">L-threonylcarbamoyladenylate synthase</fullName>
    </alternativeName>
</protein>
<feature type="binding site" evidence="14">
    <location>
        <position position="239"/>
    </location>
    <ligand>
        <name>ATP</name>
        <dbReference type="ChEBI" id="CHEBI:30616"/>
    </ligand>
</feature>
<accession>A0A1N6H0G5</accession>
<dbReference type="EC" id="2.7.7.87" evidence="3 13"/>
<dbReference type="InterPro" id="IPR017945">
    <property type="entry name" value="DHBP_synth_RibB-like_a/b_dom"/>
</dbReference>
<evidence type="ECO:0000313" key="16">
    <source>
        <dbReference type="EMBL" id="SIO13290.1"/>
    </source>
</evidence>
<dbReference type="NCBIfam" id="TIGR00057">
    <property type="entry name" value="L-threonylcarbamoyladenylate synthase"/>
    <property type="match status" value="1"/>
</dbReference>
<keyword evidence="10 13" id="KW-0067">ATP-binding</keyword>
<dbReference type="GO" id="GO:0000049">
    <property type="term" value="F:tRNA binding"/>
    <property type="evidence" value="ECO:0007669"/>
    <property type="project" value="TreeGrafter"/>
</dbReference>
<evidence type="ECO:0000256" key="3">
    <source>
        <dbReference type="ARBA" id="ARBA00012584"/>
    </source>
</evidence>
<evidence type="ECO:0000256" key="10">
    <source>
        <dbReference type="ARBA" id="ARBA00022840"/>
    </source>
</evidence>
<dbReference type="GO" id="GO:0003725">
    <property type="term" value="F:double-stranded RNA binding"/>
    <property type="evidence" value="ECO:0007669"/>
    <property type="project" value="UniProtKB-UniRule"/>
</dbReference>
<dbReference type="PANTHER" id="PTHR17490:SF16">
    <property type="entry name" value="THREONYLCARBAMOYL-AMP SYNTHASE"/>
    <property type="match status" value="1"/>
</dbReference>
<comment type="subcellular location">
    <subcellularLocation>
        <location evidence="1 13">Cytoplasm</location>
    </subcellularLocation>
</comment>
<dbReference type="GO" id="GO:0061710">
    <property type="term" value="F:L-threonylcarbamoyladenylate synthase"/>
    <property type="evidence" value="ECO:0007669"/>
    <property type="project" value="UniProtKB-EC"/>
</dbReference>
<dbReference type="PANTHER" id="PTHR17490">
    <property type="entry name" value="SUA5"/>
    <property type="match status" value="1"/>
</dbReference>
<evidence type="ECO:0000256" key="4">
    <source>
        <dbReference type="ARBA" id="ARBA00015492"/>
    </source>
</evidence>
<dbReference type="FunFam" id="3.90.870.10:FF:000009">
    <property type="entry name" value="Threonylcarbamoyl-AMP synthase, putative"/>
    <property type="match status" value="1"/>
</dbReference>
<dbReference type="InterPro" id="IPR005145">
    <property type="entry name" value="Sua5_C"/>
</dbReference>
<dbReference type="GO" id="GO:0006450">
    <property type="term" value="P:regulation of translational fidelity"/>
    <property type="evidence" value="ECO:0007669"/>
    <property type="project" value="TreeGrafter"/>
</dbReference>
<keyword evidence="5 13" id="KW-0963">Cytoplasm</keyword>
<evidence type="ECO:0000313" key="17">
    <source>
        <dbReference type="Proteomes" id="UP000185221"/>
    </source>
</evidence>
<evidence type="ECO:0000256" key="2">
    <source>
        <dbReference type="ARBA" id="ARBA00007663"/>
    </source>
</evidence>
<feature type="binding site" evidence="14">
    <location>
        <position position="66"/>
    </location>
    <ligand>
        <name>ATP</name>
        <dbReference type="ChEBI" id="CHEBI:30616"/>
    </ligand>
</feature>
<feature type="binding site" evidence="14">
    <location>
        <position position="149"/>
    </location>
    <ligand>
        <name>L-threonine</name>
        <dbReference type="ChEBI" id="CHEBI:57926"/>
    </ligand>
</feature>
<evidence type="ECO:0000256" key="1">
    <source>
        <dbReference type="ARBA" id="ARBA00004496"/>
    </source>
</evidence>
<keyword evidence="8 13" id="KW-0548">Nucleotidyltransferase</keyword>
<comment type="similarity">
    <text evidence="2 13">Belongs to the SUA5 family.</text>
</comment>
<keyword evidence="6 13" id="KW-0808">Transferase</keyword>
<dbReference type="PIRSF" id="PIRSF004930">
    <property type="entry name" value="Tln_factor_SUA5"/>
    <property type="match status" value="1"/>
</dbReference>
<dbReference type="InterPro" id="IPR038385">
    <property type="entry name" value="Sua5/YwlC_C"/>
</dbReference>